<sequence length="423" mass="46464">MSIPKIPRYPAGKDLLSFDAPPERVTPETLLLAAEDGGRSTGVLYRRGREKTVVCILHPRGNMTRHYAIPALVNDGFAAFAHESRWPGNDVMASHELLLTDIAAAISELRRRNFEQVVLLGYSGGGSVYSFYQSQAAAPAGQRITETAAGDPFDLNRFEMPPADGMMFIAAHLGAGKTLLTEIDPSVTDEDDPLSIDPALDMYNPANGFKQPPEQSRYSAEFLTCYRAAQSARVARIDAIARAHIEEQRYFQAIARESDFSRLSVERQGFVLRRAVLGRFMRVYRTDANPAVTDLRINPSSRSYGSLMALRPDLGNYTEQGFAKNLTPRAWLSLWSGHASRASVLDTLAGITVPTLVICYTGDNAIHPVHADAIYQASPAKDKSIAYVDGDHFGFPLSGSLDKGGRTESLGIVVEWLAKRFPR</sequence>
<dbReference type="RefSeq" id="WP_349544717.1">
    <property type="nucleotide sequence ID" value="NZ_JAOALG010000002.1"/>
</dbReference>
<accession>A0ABV1LUG8</accession>
<keyword evidence="1" id="KW-0378">Hydrolase</keyword>
<dbReference type="EMBL" id="JAOALG010000002">
    <property type="protein sequence ID" value="MEQ5842972.1"/>
    <property type="molecule type" value="Genomic_DNA"/>
</dbReference>
<dbReference type="InterPro" id="IPR029058">
    <property type="entry name" value="AB_hydrolase_fold"/>
</dbReference>
<keyword evidence="2" id="KW-1185">Reference proteome</keyword>
<dbReference type="GO" id="GO:0016787">
    <property type="term" value="F:hydrolase activity"/>
    <property type="evidence" value="ECO:0007669"/>
    <property type="project" value="UniProtKB-KW"/>
</dbReference>
<protein>
    <submittedName>
        <fullName evidence="1">Alpha/beta hydrolase</fullName>
    </submittedName>
</protein>
<evidence type="ECO:0000313" key="1">
    <source>
        <dbReference type="EMBL" id="MEQ5842972.1"/>
    </source>
</evidence>
<reference evidence="1 2" key="1">
    <citation type="journal article" date="2024" name="Chem. Sci.">
        <title>Discovery of a lagriamide polyketide by integrated genome mining, isotopic labeling, and untargeted metabolomics.</title>
        <authorList>
            <person name="Fergusson C.H."/>
            <person name="Saulog J."/>
            <person name="Paulo B.S."/>
            <person name="Wilson D.M."/>
            <person name="Liu D.Y."/>
            <person name="Morehouse N.J."/>
            <person name="Waterworth S."/>
            <person name="Barkei J."/>
            <person name="Gray C.A."/>
            <person name="Kwan J.C."/>
            <person name="Eustaquio A.S."/>
            <person name="Linington R.G."/>
        </authorList>
    </citation>
    <scope>NUCLEOTIDE SEQUENCE [LARGE SCALE GENOMIC DNA]</scope>
    <source>
        <strain evidence="1 2">RL17-338-BIF-B</strain>
    </source>
</reference>
<comment type="caution">
    <text evidence="1">The sequence shown here is derived from an EMBL/GenBank/DDBJ whole genome shotgun (WGS) entry which is preliminary data.</text>
</comment>
<name>A0ABV1LUG8_9BURK</name>
<dbReference type="Gene3D" id="3.40.50.1820">
    <property type="entry name" value="alpha/beta hydrolase"/>
    <property type="match status" value="2"/>
</dbReference>
<evidence type="ECO:0000313" key="2">
    <source>
        <dbReference type="Proteomes" id="UP001469089"/>
    </source>
</evidence>
<dbReference type="SUPFAM" id="SSF53474">
    <property type="entry name" value="alpha/beta-Hydrolases"/>
    <property type="match status" value="1"/>
</dbReference>
<proteinExistence type="predicted"/>
<dbReference type="Proteomes" id="UP001469089">
    <property type="component" value="Unassembled WGS sequence"/>
</dbReference>
<organism evidence="1 2">
    <name type="scientific">Paraburkholderia acidicola</name>
    <dbReference type="NCBI Taxonomy" id="1912599"/>
    <lineage>
        <taxon>Bacteria</taxon>
        <taxon>Pseudomonadati</taxon>
        <taxon>Pseudomonadota</taxon>
        <taxon>Betaproteobacteria</taxon>
        <taxon>Burkholderiales</taxon>
        <taxon>Burkholderiaceae</taxon>
        <taxon>Paraburkholderia</taxon>
    </lineage>
</organism>
<gene>
    <name evidence="1" type="ORF">N0A02_26305</name>
</gene>